<dbReference type="InterPro" id="IPR009006">
    <property type="entry name" value="Ala_racemase/Decarboxylase_C"/>
</dbReference>
<dbReference type="PANTHER" id="PTHR11482">
    <property type="entry name" value="ARGININE/DIAMINOPIMELATE/ORNITHINE DECARBOXYLASE"/>
    <property type="match status" value="1"/>
</dbReference>
<dbReference type="Proteomes" id="UP000050417">
    <property type="component" value="Unassembled WGS sequence"/>
</dbReference>
<dbReference type="AlphaFoldDB" id="A0A0P6X4K6"/>
<dbReference type="InterPro" id="IPR000183">
    <property type="entry name" value="Orn/DAP/Arg_de-COase"/>
</dbReference>
<dbReference type="GO" id="GO:0005737">
    <property type="term" value="C:cytoplasm"/>
    <property type="evidence" value="ECO:0007669"/>
    <property type="project" value="TreeGrafter"/>
</dbReference>
<evidence type="ECO:0000259" key="6">
    <source>
        <dbReference type="Pfam" id="PF02784"/>
    </source>
</evidence>
<reference evidence="7 8" key="1">
    <citation type="submission" date="2015-07" db="EMBL/GenBank/DDBJ databases">
        <title>Genome sequence of Ornatilinea apprima DSM 23815.</title>
        <authorList>
            <person name="Hemp J."/>
            <person name="Ward L.M."/>
            <person name="Pace L.A."/>
            <person name="Fischer W.W."/>
        </authorList>
    </citation>
    <scope>NUCLEOTIDE SEQUENCE [LARGE SCALE GENOMIC DNA]</scope>
    <source>
        <strain evidence="7 8">P3M-1</strain>
    </source>
</reference>
<evidence type="ECO:0000256" key="1">
    <source>
        <dbReference type="ARBA" id="ARBA00001933"/>
    </source>
</evidence>
<dbReference type="Gene3D" id="3.20.20.10">
    <property type="entry name" value="Alanine racemase"/>
    <property type="match status" value="1"/>
</dbReference>
<dbReference type="InterPro" id="IPR029066">
    <property type="entry name" value="PLP-binding_barrel"/>
</dbReference>
<evidence type="ECO:0000256" key="5">
    <source>
        <dbReference type="PIRSR" id="PIRSR600183-50"/>
    </source>
</evidence>
<comment type="caution">
    <text evidence="7">The sequence shown here is derived from an EMBL/GenBank/DDBJ whole genome shotgun (WGS) entry which is preliminary data.</text>
</comment>
<dbReference type="EMBL" id="LGCL01000025">
    <property type="protein sequence ID" value="KPL76567.1"/>
    <property type="molecule type" value="Genomic_DNA"/>
</dbReference>
<evidence type="ECO:0000256" key="2">
    <source>
        <dbReference type="ARBA" id="ARBA00008872"/>
    </source>
</evidence>
<dbReference type="RefSeq" id="WP_075063152.1">
    <property type="nucleotide sequence ID" value="NZ_LGCL01000025.1"/>
</dbReference>
<dbReference type="InterPro" id="IPR022644">
    <property type="entry name" value="De-COase2_N"/>
</dbReference>
<dbReference type="GO" id="GO:0004586">
    <property type="term" value="F:ornithine decarboxylase activity"/>
    <property type="evidence" value="ECO:0007669"/>
    <property type="project" value="TreeGrafter"/>
</dbReference>
<dbReference type="PANTHER" id="PTHR11482:SF6">
    <property type="entry name" value="ORNITHINE DECARBOXYLASE 1-RELATED"/>
    <property type="match status" value="1"/>
</dbReference>
<evidence type="ECO:0000313" key="7">
    <source>
        <dbReference type="EMBL" id="KPL76567.1"/>
    </source>
</evidence>
<dbReference type="InterPro" id="IPR002433">
    <property type="entry name" value="Orn_de-COase"/>
</dbReference>
<dbReference type="PRINTS" id="PR01179">
    <property type="entry name" value="ODADCRBXLASE"/>
</dbReference>
<dbReference type="FunFam" id="3.20.20.10:FF:000008">
    <property type="entry name" value="Ornithine decarboxylase"/>
    <property type="match status" value="1"/>
</dbReference>
<dbReference type="SUPFAM" id="SSF51419">
    <property type="entry name" value="PLP-binding barrel"/>
    <property type="match status" value="1"/>
</dbReference>
<dbReference type="GO" id="GO:0033387">
    <property type="term" value="P:putrescine biosynthetic process from arginine, via ornithine"/>
    <property type="evidence" value="ECO:0007669"/>
    <property type="project" value="TreeGrafter"/>
</dbReference>
<dbReference type="CDD" id="cd00622">
    <property type="entry name" value="PLPDE_III_ODC"/>
    <property type="match status" value="1"/>
</dbReference>
<comment type="cofactor">
    <cofactor evidence="1 5">
        <name>pyridoxal 5'-phosphate</name>
        <dbReference type="ChEBI" id="CHEBI:597326"/>
    </cofactor>
</comment>
<organism evidence="7 8">
    <name type="scientific">Ornatilinea apprima</name>
    <dbReference type="NCBI Taxonomy" id="1134406"/>
    <lineage>
        <taxon>Bacteria</taxon>
        <taxon>Bacillati</taxon>
        <taxon>Chloroflexota</taxon>
        <taxon>Anaerolineae</taxon>
        <taxon>Anaerolineales</taxon>
        <taxon>Anaerolineaceae</taxon>
        <taxon>Ornatilinea</taxon>
    </lineage>
</organism>
<keyword evidence="4" id="KW-0456">Lyase</keyword>
<dbReference type="SUPFAM" id="SSF50621">
    <property type="entry name" value="Alanine racemase C-terminal domain-like"/>
    <property type="match status" value="1"/>
</dbReference>
<dbReference type="PRINTS" id="PR01182">
    <property type="entry name" value="ORNDCRBXLASE"/>
</dbReference>
<gene>
    <name evidence="7" type="ORF">ADN00_11470</name>
</gene>
<evidence type="ECO:0000313" key="8">
    <source>
        <dbReference type="Proteomes" id="UP000050417"/>
    </source>
</evidence>
<dbReference type="Pfam" id="PF02784">
    <property type="entry name" value="Orn_Arg_deC_N"/>
    <property type="match status" value="1"/>
</dbReference>
<feature type="active site" description="Proton donor" evidence="5">
    <location>
        <position position="325"/>
    </location>
</feature>
<proteinExistence type="inferred from homology"/>
<sequence>MIANTPIQKLAPFLQNHTNRETPFLLIDSNRLRATCQTFLRAFSGDEVYFSMKANSTPAVLKIIAQEGIRFDAASYAEIDKLIRMGIPAEKIIFMAPTKIPADIERAYLSGVRVFSFDSAMELQKLASLAPGARVMCRVAVGNEGSEWPLERKFGASALESAALLTKAAQLGLKPLGLTFHVGSQNRNPRAWRAAIEQCAQIWYVLADQGIQLEAIDAGGGFPSNYGKDYPAVEEIAAVIHQALAQLLPPGTRLMVEPGRGLVAECGVLVTSVINRAHRAGQEWLYVDASAYHGLVEAMQGFTFPIRTEKDLAPRAPFVLCGPTCDSTDVIQENVLLPATLGLGDRLYLLTTGAYTTSMEHYNGFQFPSTVIE</sequence>
<protein>
    <recommendedName>
        <fullName evidence="6">Orn/DAP/Arg decarboxylase 2 N-terminal domain-containing protein</fullName>
    </recommendedName>
</protein>
<dbReference type="Gene3D" id="2.40.37.10">
    <property type="entry name" value="Lyase, Ornithine Decarboxylase, Chain A, domain 1"/>
    <property type="match status" value="1"/>
</dbReference>
<comment type="similarity">
    <text evidence="2">Belongs to the Orn/Lys/Arg decarboxylase class-II family.</text>
</comment>
<keyword evidence="3 5" id="KW-0663">Pyridoxal phosphate</keyword>
<name>A0A0P6X4K6_9CHLR</name>
<dbReference type="STRING" id="1134406.ADN00_11470"/>
<feature type="domain" description="Orn/DAP/Arg decarboxylase 2 N-terminal" evidence="6">
    <location>
        <begin position="31"/>
        <end position="264"/>
    </location>
</feature>
<feature type="modified residue" description="N6-(pyridoxal phosphate)lysine" evidence="5">
    <location>
        <position position="53"/>
    </location>
</feature>
<evidence type="ECO:0000256" key="3">
    <source>
        <dbReference type="ARBA" id="ARBA00022898"/>
    </source>
</evidence>
<dbReference type="OrthoDB" id="9802241at2"/>
<keyword evidence="8" id="KW-1185">Reference proteome</keyword>
<evidence type="ECO:0000256" key="4">
    <source>
        <dbReference type="ARBA" id="ARBA00023239"/>
    </source>
</evidence>
<accession>A0A0P6X4K6</accession>